<dbReference type="InterPro" id="IPR050267">
    <property type="entry name" value="Anti-sigma-factor_SerPK"/>
</dbReference>
<dbReference type="PANTHER" id="PTHR35526:SF3">
    <property type="entry name" value="ANTI-SIGMA-F FACTOR RSBW"/>
    <property type="match status" value="1"/>
</dbReference>
<dbReference type="eggNOG" id="COG2172">
    <property type="taxonomic scope" value="Bacteria"/>
</dbReference>
<dbReference type="EMBL" id="AECZ01000031">
    <property type="protein sequence ID" value="EFL49879.1"/>
    <property type="molecule type" value="Genomic_DNA"/>
</dbReference>
<keyword evidence="1 3" id="KW-0723">Serine/threonine-protein kinase</keyword>
<keyword evidence="3" id="KW-0808">Transferase</keyword>
<feature type="domain" description="Histidine kinase/HSP90-like ATPase" evidence="2">
    <location>
        <begin position="22"/>
        <end position="132"/>
    </location>
</feature>
<evidence type="ECO:0000313" key="3">
    <source>
        <dbReference type="EMBL" id="EFL49879.1"/>
    </source>
</evidence>
<dbReference type="STRING" id="596151.DesfrDRAFT_3427"/>
<evidence type="ECO:0000313" key="4">
    <source>
        <dbReference type="Proteomes" id="UP000006250"/>
    </source>
</evidence>
<keyword evidence="3" id="KW-0418">Kinase</keyword>
<reference evidence="3 4" key="1">
    <citation type="submission" date="2010-08" db="EMBL/GenBank/DDBJ databases">
        <title>The draft genome of Desulfovibrio fructosovorans JJ.</title>
        <authorList>
            <consortium name="US DOE Joint Genome Institute (JGI-PGF)"/>
            <person name="Lucas S."/>
            <person name="Copeland A."/>
            <person name="Lapidus A."/>
            <person name="Cheng J.-F."/>
            <person name="Bruce D."/>
            <person name="Goodwin L."/>
            <person name="Pitluck S."/>
            <person name="Land M.L."/>
            <person name="Hauser L."/>
            <person name="Chang Y.-J."/>
            <person name="Jeffries C."/>
            <person name="Wall J.D."/>
            <person name="Stahl D.A."/>
            <person name="Arkin A.P."/>
            <person name="Dehal P."/>
            <person name="Stolyar S.M."/>
            <person name="Hazen T.C."/>
            <person name="Woyke T.J."/>
        </authorList>
    </citation>
    <scope>NUCLEOTIDE SEQUENCE [LARGE SCALE GENOMIC DNA]</scope>
    <source>
        <strain evidence="3 4">JJ</strain>
    </source>
</reference>
<dbReference type="InterPro" id="IPR036890">
    <property type="entry name" value="HATPase_C_sf"/>
</dbReference>
<proteinExistence type="predicted"/>
<keyword evidence="4" id="KW-1185">Reference proteome</keyword>
<dbReference type="InterPro" id="IPR003594">
    <property type="entry name" value="HATPase_dom"/>
</dbReference>
<name>E1K0M7_SOLFR</name>
<organism evidence="3 4">
    <name type="scientific">Solidesulfovibrio fructosivorans JJ]</name>
    <dbReference type="NCBI Taxonomy" id="596151"/>
    <lineage>
        <taxon>Bacteria</taxon>
        <taxon>Pseudomonadati</taxon>
        <taxon>Thermodesulfobacteriota</taxon>
        <taxon>Desulfovibrionia</taxon>
        <taxon>Desulfovibrionales</taxon>
        <taxon>Desulfovibrionaceae</taxon>
        <taxon>Solidesulfovibrio</taxon>
    </lineage>
</organism>
<evidence type="ECO:0000256" key="1">
    <source>
        <dbReference type="ARBA" id="ARBA00022527"/>
    </source>
</evidence>
<dbReference type="SUPFAM" id="SSF55874">
    <property type="entry name" value="ATPase domain of HSP90 chaperone/DNA topoisomerase II/histidine kinase"/>
    <property type="match status" value="1"/>
</dbReference>
<protein>
    <submittedName>
        <fullName evidence="3">Putative anti-sigma regulatory factor, serine/threonine protein kinase</fullName>
    </submittedName>
</protein>
<dbReference type="CDD" id="cd16936">
    <property type="entry name" value="HATPase_RsbW-like"/>
    <property type="match status" value="1"/>
</dbReference>
<comment type="caution">
    <text evidence="3">The sequence shown here is derived from an EMBL/GenBank/DDBJ whole genome shotgun (WGS) entry which is preliminary data.</text>
</comment>
<dbReference type="PANTHER" id="PTHR35526">
    <property type="entry name" value="ANTI-SIGMA-F FACTOR RSBW-RELATED"/>
    <property type="match status" value="1"/>
</dbReference>
<dbReference type="Proteomes" id="UP000006250">
    <property type="component" value="Unassembled WGS sequence"/>
</dbReference>
<dbReference type="Gene3D" id="3.30.565.10">
    <property type="entry name" value="Histidine kinase-like ATPase, C-terminal domain"/>
    <property type="match status" value="1"/>
</dbReference>
<sequence length="143" mass="16037">MKQPVIHKVFGAISHPGDSRRLAKDVVEYLAREHLADVDALHDLDIILTEACANVCRHAYGGNPGRVEVRLAVLPKEWVELEIVDWGKGFASGARFENPGPDSEGGRGLYIMRMLSTHCRVHRRDGENVVFIHKDIGTTRWKS</sequence>
<dbReference type="Pfam" id="PF13581">
    <property type="entry name" value="HATPase_c_2"/>
    <property type="match status" value="1"/>
</dbReference>
<accession>E1K0M7</accession>
<gene>
    <name evidence="3" type="ORF">DesfrDRAFT_3427</name>
</gene>
<dbReference type="RefSeq" id="WP_005995948.1">
    <property type="nucleotide sequence ID" value="NZ_AECZ01000031.1"/>
</dbReference>
<dbReference type="AlphaFoldDB" id="E1K0M7"/>
<evidence type="ECO:0000259" key="2">
    <source>
        <dbReference type="Pfam" id="PF13581"/>
    </source>
</evidence>
<dbReference type="GO" id="GO:0004674">
    <property type="term" value="F:protein serine/threonine kinase activity"/>
    <property type="evidence" value="ECO:0007669"/>
    <property type="project" value="UniProtKB-KW"/>
</dbReference>